<evidence type="ECO:0000259" key="16">
    <source>
        <dbReference type="PROSITE" id="PS50885"/>
    </source>
</evidence>
<dbReference type="SUPFAM" id="SSF47384">
    <property type="entry name" value="Homodimeric domain of signal transducing histidine kinase"/>
    <property type="match status" value="1"/>
</dbReference>
<keyword evidence="5" id="KW-0597">Phosphoprotein</keyword>
<dbReference type="SUPFAM" id="SSF55874">
    <property type="entry name" value="ATPase domain of HSP90 chaperone/DNA topoisomerase II/histidine kinase"/>
    <property type="match status" value="1"/>
</dbReference>
<evidence type="ECO:0000256" key="6">
    <source>
        <dbReference type="ARBA" id="ARBA00022679"/>
    </source>
</evidence>
<dbReference type="CDD" id="cd00082">
    <property type="entry name" value="HisKA"/>
    <property type="match status" value="1"/>
</dbReference>
<gene>
    <name evidence="17" type="ORF">IFO66_03370</name>
</gene>
<dbReference type="PROSITE" id="PS50885">
    <property type="entry name" value="HAMP"/>
    <property type="match status" value="1"/>
</dbReference>
<dbReference type="SMART" id="SM00387">
    <property type="entry name" value="HATPase_c"/>
    <property type="match status" value="1"/>
</dbReference>
<dbReference type="Proteomes" id="UP000634529">
    <property type="component" value="Unassembled WGS sequence"/>
</dbReference>
<dbReference type="InterPro" id="IPR036890">
    <property type="entry name" value="HATPase_C_sf"/>
</dbReference>
<keyword evidence="11 14" id="KW-1133">Transmembrane helix</keyword>
<dbReference type="Gene3D" id="1.10.287.130">
    <property type="match status" value="1"/>
</dbReference>
<dbReference type="InterPro" id="IPR005467">
    <property type="entry name" value="His_kinase_dom"/>
</dbReference>
<dbReference type="InterPro" id="IPR050398">
    <property type="entry name" value="HssS/ArlS-like"/>
</dbReference>
<dbReference type="PANTHER" id="PTHR45528:SF1">
    <property type="entry name" value="SENSOR HISTIDINE KINASE CPXA"/>
    <property type="match status" value="1"/>
</dbReference>
<keyword evidence="12" id="KW-0902">Two-component regulatory system</keyword>
<keyword evidence="9 17" id="KW-0418">Kinase</keyword>
<keyword evidence="13 14" id="KW-0472">Membrane</keyword>
<dbReference type="InterPro" id="IPR036097">
    <property type="entry name" value="HisK_dim/P_sf"/>
</dbReference>
<evidence type="ECO:0000256" key="5">
    <source>
        <dbReference type="ARBA" id="ARBA00022553"/>
    </source>
</evidence>
<dbReference type="EC" id="2.7.13.3" evidence="3"/>
<evidence type="ECO:0000256" key="2">
    <source>
        <dbReference type="ARBA" id="ARBA00004651"/>
    </source>
</evidence>
<comment type="catalytic activity">
    <reaction evidence="1">
        <text>ATP + protein L-histidine = ADP + protein N-phospho-L-histidine.</text>
        <dbReference type="EC" id="2.7.13.3"/>
    </reaction>
</comment>
<dbReference type="Pfam" id="PF02518">
    <property type="entry name" value="HATPase_c"/>
    <property type="match status" value="1"/>
</dbReference>
<dbReference type="SMART" id="SM00388">
    <property type="entry name" value="HisKA"/>
    <property type="match status" value="1"/>
</dbReference>
<dbReference type="InterPro" id="IPR003661">
    <property type="entry name" value="HisK_dim/P_dom"/>
</dbReference>
<evidence type="ECO:0000256" key="8">
    <source>
        <dbReference type="ARBA" id="ARBA00022741"/>
    </source>
</evidence>
<dbReference type="InterPro" id="IPR003594">
    <property type="entry name" value="HATPase_dom"/>
</dbReference>
<organism evidence="17 18">
    <name type="scientific">Paenibacillus arenosi</name>
    <dbReference type="NCBI Taxonomy" id="2774142"/>
    <lineage>
        <taxon>Bacteria</taxon>
        <taxon>Bacillati</taxon>
        <taxon>Bacillota</taxon>
        <taxon>Bacilli</taxon>
        <taxon>Bacillales</taxon>
        <taxon>Paenibacillaceae</taxon>
        <taxon>Paenibacillus</taxon>
    </lineage>
</organism>
<evidence type="ECO:0000256" key="13">
    <source>
        <dbReference type="ARBA" id="ARBA00023136"/>
    </source>
</evidence>
<evidence type="ECO:0000256" key="1">
    <source>
        <dbReference type="ARBA" id="ARBA00000085"/>
    </source>
</evidence>
<evidence type="ECO:0000256" key="14">
    <source>
        <dbReference type="SAM" id="Phobius"/>
    </source>
</evidence>
<dbReference type="InterPro" id="IPR003660">
    <property type="entry name" value="HAMP_dom"/>
</dbReference>
<dbReference type="CDD" id="cd06225">
    <property type="entry name" value="HAMP"/>
    <property type="match status" value="1"/>
</dbReference>
<evidence type="ECO:0000256" key="7">
    <source>
        <dbReference type="ARBA" id="ARBA00022692"/>
    </source>
</evidence>
<dbReference type="PROSITE" id="PS50109">
    <property type="entry name" value="HIS_KIN"/>
    <property type="match status" value="1"/>
</dbReference>
<keyword evidence="18" id="KW-1185">Reference proteome</keyword>
<dbReference type="EMBL" id="JACYTN010000002">
    <property type="protein sequence ID" value="MBD8497334.1"/>
    <property type="molecule type" value="Genomic_DNA"/>
</dbReference>
<evidence type="ECO:0000256" key="4">
    <source>
        <dbReference type="ARBA" id="ARBA00022475"/>
    </source>
</evidence>
<keyword evidence="6" id="KW-0808">Transferase</keyword>
<feature type="transmembrane region" description="Helical" evidence="14">
    <location>
        <begin position="12"/>
        <end position="33"/>
    </location>
</feature>
<keyword evidence="8" id="KW-0547">Nucleotide-binding</keyword>
<protein>
    <recommendedName>
        <fullName evidence="3">histidine kinase</fullName>
        <ecNumber evidence="3">2.7.13.3</ecNumber>
    </recommendedName>
</protein>
<name>A0ABR9AT88_9BACL</name>
<accession>A0ABR9AT88</accession>
<evidence type="ECO:0000256" key="11">
    <source>
        <dbReference type="ARBA" id="ARBA00022989"/>
    </source>
</evidence>
<evidence type="ECO:0000256" key="9">
    <source>
        <dbReference type="ARBA" id="ARBA00022777"/>
    </source>
</evidence>
<feature type="domain" description="Histidine kinase" evidence="15">
    <location>
        <begin position="150"/>
        <end position="366"/>
    </location>
</feature>
<keyword evidence="10" id="KW-0067">ATP-binding</keyword>
<evidence type="ECO:0000256" key="3">
    <source>
        <dbReference type="ARBA" id="ARBA00012438"/>
    </source>
</evidence>
<reference evidence="17 18" key="1">
    <citation type="submission" date="2020-09" db="EMBL/GenBank/DDBJ databases">
        <title>Paenibacillus sp. CAU 1523 isolated from sand of Haeundae Beach.</title>
        <authorList>
            <person name="Kim W."/>
        </authorList>
    </citation>
    <scope>NUCLEOTIDE SEQUENCE [LARGE SCALE GENOMIC DNA]</scope>
    <source>
        <strain evidence="17 18">CAU 1523</strain>
    </source>
</reference>
<evidence type="ECO:0000259" key="15">
    <source>
        <dbReference type="PROSITE" id="PS50109"/>
    </source>
</evidence>
<dbReference type="SMART" id="SM00304">
    <property type="entry name" value="HAMP"/>
    <property type="match status" value="1"/>
</dbReference>
<evidence type="ECO:0000313" key="17">
    <source>
        <dbReference type="EMBL" id="MBD8497334.1"/>
    </source>
</evidence>
<sequence>MAKMKMIQSFRAKMIMMLGLSMLYSSIITFATYKVFQTYYHLTVKMESPLADVRFFIKKIGDINFFLLFFIPLSIFFFFLLTKRYANYFTQISDGIHHLANGDFNHQVKLAAKDEFGAIAADINIASVKLQEAVKRGDFAESSKEQLVLNLAHDLRTPLTSVLGYLDFILKDEQLTPEQRKHYTTIAYTKSKRLEKLIDELFGITKMNYGMASMEQQSIDLSELLHQLSEELYPMFESNHLVSRVRVTSDLMIQGDGELLARVFENLMTNAIRYGSDGQFVDINGYMDDRDIVVQVVNYGTQIDPEDLPHLFDMFYIGDKARTHQEGSTGLGLFIAKNIVEQHQGSITVESNVVRTKFEVRLPRRKETTETSSFSANT</sequence>
<dbReference type="Pfam" id="PF00512">
    <property type="entry name" value="HisKA"/>
    <property type="match status" value="1"/>
</dbReference>
<dbReference type="GO" id="GO:0016301">
    <property type="term" value="F:kinase activity"/>
    <property type="evidence" value="ECO:0007669"/>
    <property type="project" value="UniProtKB-KW"/>
</dbReference>
<dbReference type="PANTHER" id="PTHR45528">
    <property type="entry name" value="SENSOR HISTIDINE KINASE CPXA"/>
    <property type="match status" value="1"/>
</dbReference>
<comment type="subcellular location">
    <subcellularLocation>
        <location evidence="2">Cell membrane</location>
        <topology evidence="2">Multi-pass membrane protein</topology>
    </subcellularLocation>
</comment>
<evidence type="ECO:0000313" key="18">
    <source>
        <dbReference type="Proteomes" id="UP000634529"/>
    </source>
</evidence>
<dbReference type="Gene3D" id="6.10.340.10">
    <property type="match status" value="1"/>
</dbReference>
<evidence type="ECO:0000256" key="12">
    <source>
        <dbReference type="ARBA" id="ARBA00023012"/>
    </source>
</evidence>
<keyword evidence="4" id="KW-1003">Cell membrane</keyword>
<dbReference type="Gene3D" id="3.30.565.10">
    <property type="entry name" value="Histidine kinase-like ATPase, C-terminal domain"/>
    <property type="match status" value="1"/>
</dbReference>
<dbReference type="PRINTS" id="PR00344">
    <property type="entry name" value="BCTRLSENSOR"/>
</dbReference>
<evidence type="ECO:0000256" key="10">
    <source>
        <dbReference type="ARBA" id="ARBA00022840"/>
    </source>
</evidence>
<feature type="domain" description="HAMP" evidence="16">
    <location>
        <begin position="83"/>
        <end position="135"/>
    </location>
</feature>
<dbReference type="InterPro" id="IPR004358">
    <property type="entry name" value="Sig_transdc_His_kin-like_C"/>
</dbReference>
<keyword evidence="7 14" id="KW-0812">Transmembrane</keyword>
<comment type="caution">
    <text evidence="17">The sequence shown here is derived from an EMBL/GenBank/DDBJ whole genome shotgun (WGS) entry which is preliminary data.</text>
</comment>
<feature type="transmembrane region" description="Helical" evidence="14">
    <location>
        <begin position="63"/>
        <end position="81"/>
    </location>
</feature>
<proteinExistence type="predicted"/>